<dbReference type="PANTHER" id="PTHR47505:SF1">
    <property type="entry name" value="DNA UTILIZATION PROTEIN YHGH"/>
    <property type="match status" value="1"/>
</dbReference>
<dbReference type="CDD" id="cd06223">
    <property type="entry name" value="PRTases_typeI"/>
    <property type="match status" value="1"/>
</dbReference>
<accession>C3XCV1</accession>
<dbReference type="EMBL" id="GG658170">
    <property type="protein sequence ID" value="EEO31027.1"/>
    <property type="molecule type" value="Genomic_DNA"/>
</dbReference>
<keyword evidence="4" id="KW-1185">Reference proteome</keyword>
<dbReference type="InterPro" id="IPR000836">
    <property type="entry name" value="PRTase_dom"/>
</dbReference>
<dbReference type="RefSeq" id="WP_005882704.1">
    <property type="nucleotide sequence ID" value="NZ_CP019430.1"/>
</dbReference>
<dbReference type="OrthoDB" id="9793412at2"/>
<dbReference type="InterPro" id="IPR051910">
    <property type="entry name" value="ComF/GntX_DNA_util-trans"/>
</dbReference>
<proteinExistence type="inferred from homology"/>
<dbReference type="AlphaFoldDB" id="C3XCV1"/>
<dbReference type="PANTHER" id="PTHR47505">
    <property type="entry name" value="DNA UTILIZATION PROTEIN YHGH"/>
    <property type="match status" value="1"/>
</dbReference>
<dbReference type="Gene3D" id="3.40.50.2020">
    <property type="match status" value="1"/>
</dbReference>
<dbReference type="GeneID" id="77133925"/>
<organism evidence="3 4">
    <name type="scientific">Oxalobacter formigenes OXCC13</name>
    <dbReference type="NCBI Taxonomy" id="556269"/>
    <lineage>
        <taxon>Bacteria</taxon>
        <taxon>Pseudomonadati</taxon>
        <taxon>Pseudomonadota</taxon>
        <taxon>Betaproteobacteria</taxon>
        <taxon>Burkholderiales</taxon>
        <taxon>Oxalobacteraceae</taxon>
        <taxon>Oxalobacter</taxon>
    </lineage>
</organism>
<evidence type="ECO:0000313" key="3">
    <source>
        <dbReference type="EMBL" id="EEO31027.1"/>
    </source>
</evidence>
<evidence type="ECO:0000259" key="2">
    <source>
        <dbReference type="Pfam" id="PF00156"/>
    </source>
</evidence>
<evidence type="ECO:0000313" key="4">
    <source>
        <dbReference type="Proteomes" id="UP000005089"/>
    </source>
</evidence>
<comment type="similarity">
    <text evidence="1">Belongs to the ComF/GntX family.</text>
</comment>
<dbReference type="Pfam" id="PF00156">
    <property type="entry name" value="Pribosyltran"/>
    <property type="match status" value="1"/>
</dbReference>
<reference evidence="3 4" key="1">
    <citation type="submission" date="2009-02" db="EMBL/GenBank/DDBJ databases">
        <title>The Genome Sequence of Oxalobacter formigenes OXCC13.</title>
        <authorList>
            <consortium name="The Broad Institute Genome Sequencing Platform"/>
            <person name="Ward D."/>
            <person name="Young S.K."/>
            <person name="Kodira C.D."/>
            <person name="Zeng Q."/>
            <person name="Koehrsen M."/>
            <person name="Alvarado L."/>
            <person name="Berlin A."/>
            <person name="Borenstein D."/>
            <person name="Chen Z."/>
            <person name="Engels R."/>
            <person name="Freedman E."/>
            <person name="Gellesch M."/>
            <person name="Goldberg J."/>
            <person name="Griggs A."/>
            <person name="Gujja S."/>
            <person name="Heiman D."/>
            <person name="Hepburn T."/>
            <person name="Howarth C."/>
            <person name="Jen D."/>
            <person name="Larson L."/>
            <person name="Lewis B."/>
            <person name="Mehta T."/>
            <person name="Park D."/>
            <person name="Pearson M."/>
            <person name="Roberts A."/>
            <person name="Saif S."/>
            <person name="Shea T."/>
            <person name="Shenoy N."/>
            <person name="Sisk P."/>
            <person name="Stolte C."/>
            <person name="Sykes S."/>
            <person name="Walk T."/>
            <person name="White J."/>
            <person name="Yandava C."/>
            <person name="Allison M.J."/>
            <person name="Lander E."/>
            <person name="Nusbaum C."/>
            <person name="Galagan J."/>
            <person name="Birren B."/>
        </authorList>
    </citation>
    <scope>NUCLEOTIDE SEQUENCE [LARGE SCALE GENOMIC DNA]</scope>
    <source>
        <strain evidence="3 4">OXCC13</strain>
    </source>
</reference>
<dbReference type="SUPFAM" id="SSF53271">
    <property type="entry name" value="PRTase-like"/>
    <property type="match status" value="1"/>
</dbReference>
<feature type="domain" description="Phosphoribosyltransferase" evidence="2">
    <location>
        <begin position="149"/>
        <end position="245"/>
    </location>
</feature>
<dbReference type="HOGENOM" id="CLU_054549_0_1_4"/>
<dbReference type="Proteomes" id="UP000005089">
    <property type="component" value="Unassembled WGS sequence"/>
</dbReference>
<dbReference type="InterPro" id="IPR029057">
    <property type="entry name" value="PRTase-like"/>
</dbReference>
<sequence>MNFNFLQCIPFLTGLIKNIPSPCALCHSDSNDGICDDCYHRYFSAQCPRCSRCANALPFHDPENENLLCGDCVKKLPSFDETIVAIDYEPPLDQLVHLLKFHANLTMAPIMGKLIVKAIGKNRRPVCPDFLIAVPLGKRRLIERGFNQSLEIAKTLSRSLKADLVFDLVERIRETEKQSTISFKERKKNVRNAFGIVETNRHLIHNSHIGIIDDVMTTGETLEEIAALLKKAGAARITNFVFARTPPKNLQEI</sequence>
<gene>
    <name evidence="3" type="ORF">OFBG_02055</name>
</gene>
<name>C3XCV1_OXAFO</name>
<dbReference type="eggNOG" id="COG1040">
    <property type="taxonomic scope" value="Bacteria"/>
</dbReference>
<evidence type="ECO:0000256" key="1">
    <source>
        <dbReference type="ARBA" id="ARBA00008007"/>
    </source>
</evidence>
<dbReference type="STRING" id="847.BRW83_0014"/>
<protein>
    <submittedName>
        <fullName evidence="3">ComF family protein</fullName>
    </submittedName>
</protein>